<dbReference type="CDD" id="cd00761">
    <property type="entry name" value="Glyco_tranf_GTA_type"/>
    <property type="match status" value="1"/>
</dbReference>
<reference evidence="1" key="1">
    <citation type="journal article" date="2015" name="Nature">
        <title>Complex archaea that bridge the gap between prokaryotes and eukaryotes.</title>
        <authorList>
            <person name="Spang A."/>
            <person name="Saw J.H."/>
            <person name="Jorgensen S.L."/>
            <person name="Zaremba-Niedzwiedzka K."/>
            <person name="Martijn J."/>
            <person name="Lind A.E."/>
            <person name="van Eijk R."/>
            <person name="Schleper C."/>
            <person name="Guy L."/>
            <person name="Ettema T.J."/>
        </authorList>
    </citation>
    <scope>NUCLEOTIDE SEQUENCE</scope>
</reference>
<name>A0A0F9XK37_9ZZZZ</name>
<dbReference type="InterPro" id="IPR021466">
    <property type="entry name" value="Put_rhamnosyl_transferase"/>
</dbReference>
<dbReference type="Pfam" id="PF11316">
    <property type="entry name" value="Rhamno_transf"/>
    <property type="match status" value="1"/>
</dbReference>
<dbReference type="AlphaFoldDB" id="A0A0F9XK37"/>
<dbReference type="EMBL" id="LAZR01000095">
    <property type="protein sequence ID" value="KKN92428.1"/>
    <property type="molecule type" value="Genomic_DNA"/>
</dbReference>
<sequence>MKHYLITPWNADNLDPEWLDERHILYEKYCLPSVLSQDNEDFEWLLIVDSRTPKQYKSRLESYPATIIYHDFGTTEWKFDLEGKGRGHRAVNLEHSVAEPLRNYIGTPDTDYVITSRLDSDDAISVDHIAKIQRHAKQRGIRKERFWLNIVRGMKLHEGNVYPINRQSNPFISFVEPPYDLLTTYQVSHVEAVCTGHHIEQVREGSPTWLQVIHGGNLCNRLMRFRGERPFSTVSDCFKVKGPGS</sequence>
<protein>
    <recommendedName>
        <fullName evidence="2">Glycosyltransferase 2-like domain-containing protein</fullName>
    </recommendedName>
</protein>
<evidence type="ECO:0000313" key="1">
    <source>
        <dbReference type="EMBL" id="KKN92428.1"/>
    </source>
</evidence>
<organism evidence="1">
    <name type="scientific">marine sediment metagenome</name>
    <dbReference type="NCBI Taxonomy" id="412755"/>
    <lineage>
        <taxon>unclassified sequences</taxon>
        <taxon>metagenomes</taxon>
        <taxon>ecological metagenomes</taxon>
    </lineage>
</organism>
<evidence type="ECO:0008006" key="2">
    <source>
        <dbReference type="Google" id="ProtNLM"/>
    </source>
</evidence>
<accession>A0A0F9XK37</accession>
<dbReference type="InterPro" id="IPR029044">
    <property type="entry name" value="Nucleotide-diphossugar_trans"/>
</dbReference>
<comment type="caution">
    <text evidence="1">The sequence shown here is derived from an EMBL/GenBank/DDBJ whole genome shotgun (WGS) entry which is preliminary data.</text>
</comment>
<dbReference type="SUPFAM" id="SSF53448">
    <property type="entry name" value="Nucleotide-diphospho-sugar transferases"/>
    <property type="match status" value="1"/>
</dbReference>
<gene>
    <name evidence="1" type="ORF">LCGC14_0209190</name>
</gene>
<proteinExistence type="predicted"/>